<dbReference type="FunFam" id="1.25.40.10:FF:001093">
    <property type="entry name" value="Pentatricopeptide repeat-containing protein At2g34400"/>
    <property type="match status" value="1"/>
</dbReference>
<name>A0A2H9ZWD8_9ASPA</name>
<dbReference type="EMBL" id="KZ453122">
    <property type="protein sequence ID" value="PKA47620.1"/>
    <property type="molecule type" value="Genomic_DNA"/>
</dbReference>
<dbReference type="Pfam" id="PF20431">
    <property type="entry name" value="E_motif"/>
    <property type="match status" value="1"/>
</dbReference>
<reference evidence="4 5" key="1">
    <citation type="journal article" date="2017" name="Nature">
        <title>The Apostasia genome and the evolution of orchids.</title>
        <authorList>
            <person name="Zhang G.Q."/>
            <person name="Liu K.W."/>
            <person name="Li Z."/>
            <person name="Lohaus R."/>
            <person name="Hsiao Y.Y."/>
            <person name="Niu S.C."/>
            <person name="Wang J.Y."/>
            <person name="Lin Y.C."/>
            <person name="Xu Q."/>
            <person name="Chen L.J."/>
            <person name="Yoshida K."/>
            <person name="Fujiwara S."/>
            <person name="Wang Z.W."/>
            <person name="Zhang Y.Q."/>
            <person name="Mitsuda N."/>
            <person name="Wang M."/>
            <person name="Liu G.H."/>
            <person name="Pecoraro L."/>
            <person name="Huang H.X."/>
            <person name="Xiao X.J."/>
            <person name="Lin M."/>
            <person name="Wu X.Y."/>
            <person name="Wu W.L."/>
            <person name="Chen Y.Y."/>
            <person name="Chang S.B."/>
            <person name="Sakamoto S."/>
            <person name="Ohme-Takagi M."/>
            <person name="Yagi M."/>
            <person name="Zeng S.J."/>
            <person name="Shen C.Y."/>
            <person name="Yeh C.M."/>
            <person name="Luo Y.B."/>
            <person name="Tsai W.C."/>
            <person name="Van de Peer Y."/>
            <person name="Liu Z.J."/>
        </authorList>
    </citation>
    <scope>NUCLEOTIDE SEQUENCE [LARGE SCALE GENOMIC DNA]</scope>
    <source>
        <strain evidence="5">cv. Shenzhen</strain>
        <tissue evidence="4">Stem</tissue>
    </source>
</reference>
<dbReference type="Pfam" id="PF20430">
    <property type="entry name" value="Eplus_motif"/>
    <property type="match status" value="1"/>
</dbReference>
<dbReference type="OrthoDB" id="645871at2759"/>
<evidence type="ECO:0000256" key="1">
    <source>
        <dbReference type="ARBA" id="ARBA00022737"/>
    </source>
</evidence>
<feature type="repeat" description="PPR" evidence="2">
    <location>
        <begin position="663"/>
        <end position="697"/>
    </location>
</feature>
<protein>
    <submittedName>
        <fullName evidence="4">Pentatricopeptide repeat-containing protein</fullName>
        <ecNumber evidence="4">3.6.1.-</ecNumber>
    </submittedName>
</protein>
<feature type="repeat" description="PPR" evidence="2">
    <location>
        <begin position="242"/>
        <end position="276"/>
    </location>
</feature>
<dbReference type="PANTHER" id="PTHR47926:SF390">
    <property type="entry name" value="TETRATRICOPEPTIDE REPEAT-LIKE SUPERFAMILY PROTEIN"/>
    <property type="match status" value="1"/>
</dbReference>
<gene>
    <name evidence="4" type="primary">PCMP-H35</name>
    <name evidence="4" type="ORF">AXF42_Ash014816</name>
</gene>
<evidence type="ECO:0000313" key="5">
    <source>
        <dbReference type="Proteomes" id="UP000236161"/>
    </source>
</evidence>
<dbReference type="NCBIfam" id="TIGR00756">
    <property type="entry name" value="PPR"/>
    <property type="match status" value="5"/>
</dbReference>
<dbReference type="Pfam" id="PF01535">
    <property type="entry name" value="PPR"/>
    <property type="match status" value="6"/>
</dbReference>
<dbReference type="GO" id="GO:0003723">
    <property type="term" value="F:RNA binding"/>
    <property type="evidence" value="ECO:0007669"/>
    <property type="project" value="InterPro"/>
</dbReference>
<accession>A0A2H9ZWD8</accession>
<dbReference type="PROSITE" id="PS51375">
    <property type="entry name" value="PPR"/>
    <property type="match status" value="7"/>
</dbReference>
<dbReference type="InterPro" id="IPR046849">
    <property type="entry name" value="E2_motif"/>
</dbReference>
<dbReference type="GO" id="GO:0008270">
    <property type="term" value="F:zinc ion binding"/>
    <property type="evidence" value="ECO:0007669"/>
    <property type="project" value="InterPro"/>
</dbReference>
<keyword evidence="1" id="KW-0677">Repeat</keyword>
<feature type="repeat" description="PPR" evidence="2">
    <location>
        <begin position="764"/>
        <end position="798"/>
    </location>
</feature>
<dbReference type="AlphaFoldDB" id="A0A2H9ZWD8"/>
<evidence type="ECO:0000259" key="3">
    <source>
        <dbReference type="Pfam" id="PF14432"/>
    </source>
</evidence>
<keyword evidence="4" id="KW-0378">Hydrolase</keyword>
<dbReference type="InterPro" id="IPR032867">
    <property type="entry name" value="DYW_dom"/>
</dbReference>
<feature type="domain" description="DYW" evidence="3">
    <location>
        <begin position="982"/>
        <end position="1073"/>
    </location>
</feature>
<dbReference type="InterPro" id="IPR046848">
    <property type="entry name" value="E_motif"/>
</dbReference>
<dbReference type="STRING" id="1088818.A0A2H9ZWD8"/>
<proteinExistence type="predicted"/>
<dbReference type="Pfam" id="PF13041">
    <property type="entry name" value="PPR_2"/>
    <property type="match status" value="4"/>
</dbReference>
<dbReference type="GO" id="GO:0016787">
    <property type="term" value="F:hydrolase activity"/>
    <property type="evidence" value="ECO:0007669"/>
    <property type="project" value="UniProtKB-KW"/>
</dbReference>
<feature type="repeat" description="PPR" evidence="2">
    <location>
        <begin position="459"/>
        <end position="493"/>
    </location>
</feature>
<feature type="repeat" description="PPR" evidence="2">
    <location>
        <begin position="137"/>
        <end position="171"/>
    </location>
</feature>
<dbReference type="FunFam" id="1.25.40.10:FF:002084">
    <property type="entry name" value="Putative pentatricopeptide repeat-containing protein"/>
    <property type="match status" value="1"/>
</dbReference>
<dbReference type="PANTHER" id="PTHR47926">
    <property type="entry name" value="PENTATRICOPEPTIDE REPEAT-CONTAINING PROTEIN"/>
    <property type="match status" value="1"/>
</dbReference>
<organism evidence="4 5">
    <name type="scientific">Apostasia shenzhenica</name>
    <dbReference type="NCBI Taxonomy" id="1088818"/>
    <lineage>
        <taxon>Eukaryota</taxon>
        <taxon>Viridiplantae</taxon>
        <taxon>Streptophyta</taxon>
        <taxon>Embryophyta</taxon>
        <taxon>Tracheophyta</taxon>
        <taxon>Spermatophyta</taxon>
        <taxon>Magnoliopsida</taxon>
        <taxon>Liliopsida</taxon>
        <taxon>Asparagales</taxon>
        <taxon>Orchidaceae</taxon>
        <taxon>Apostasioideae</taxon>
        <taxon>Apostasia</taxon>
    </lineage>
</organism>
<dbReference type="FunFam" id="1.25.40.10:FF:000381">
    <property type="entry name" value="Pentatricopeptide repeat-containing protein"/>
    <property type="match status" value="2"/>
</dbReference>
<dbReference type="InterPro" id="IPR011990">
    <property type="entry name" value="TPR-like_helical_dom_sf"/>
</dbReference>
<keyword evidence="5" id="KW-1185">Reference proteome</keyword>
<dbReference type="EC" id="3.6.1.-" evidence="4"/>
<dbReference type="InterPro" id="IPR046960">
    <property type="entry name" value="PPR_At4g14850-like_plant"/>
</dbReference>
<dbReference type="Proteomes" id="UP000236161">
    <property type="component" value="Unassembled WGS sequence"/>
</dbReference>
<dbReference type="Pfam" id="PF14432">
    <property type="entry name" value="DYW_deaminase"/>
    <property type="match status" value="1"/>
</dbReference>
<dbReference type="Gene3D" id="1.25.40.10">
    <property type="entry name" value="Tetratricopeptide repeat domain"/>
    <property type="match status" value="7"/>
</dbReference>
<evidence type="ECO:0000313" key="4">
    <source>
        <dbReference type="EMBL" id="PKA47620.1"/>
    </source>
</evidence>
<dbReference type="GO" id="GO:0009451">
    <property type="term" value="P:RNA modification"/>
    <property type="evidence" value="ECO:0007669"/>
    <property type="project" value="InterPro"/>
</dbReference>
<dbReference type="FunFam" id="1.25.40.10:FF:000425">
    <property type="entry name" value="Pentatricopeptide repeat-containing protein At3g26540"/>
    <property type="match status" value="2"/>
</dbReference>
<feature type="repeat" description="PPR" evidence="2">
    <location>
        <begin position="106"/>
        <end position="136"/>
    </location>
</feature>
<feature type="repeat" description="PPR" evidence="2">
    <location>
        <begin position="560"/>
        <end position="595"/>
    </location>
</feature>
<evidence type="ECO:0000256" key="2">
    <source>
        <dbReference type="PROSITE-ProRule" id="PRU00708"/>
    </source>
</evidence>
<sequence length="1073" mass="120858">MSRRFSFLSYSRLRLPESSNLEFPSHVFPIQLQRDTIPKPKSHLPSPFPLEQHLPACRIPLAHNPKPQQEPNHLYEDIAQRFLDPGFHGDAHSLFQQLIKKGFAQDVFLVNNLVNRFAKTDRLDHAHQLFDEMPEKNSVSWTCLISGYTQQRLPHEAFRLFKLMLSSSLAPTQFTFGSILRACQDSGPDWFVLGTQIHGLIIKHMYSFDTVVCNSLISMYGSCCLESARYADEVFNSTLTKNIISWNSIISVHSQRGNAASAFQFFSRMQKEEMRSGFQPNEYTFGSLISVSNDCSSSDILSSNPCLTEQMLARVSKSGFLSDLYVGSALVSAFARFGLFHRARKIFMELSVRNAVSVNGLMLGFIKQNRAEEAVELFKEVRDLVVRNDDSHVVLLSALTEFENLNQGRRKGREVHGFVIRIGLIDCKIAVSNGLVNMYSKCRAVEEALRVFERMTNRDQISWNSVISGLDQNGLCKEALISFSDMMKTCMMPSNFAIISTLSSCASLRSLRMGSQVHCVATKVGLDSDISVSNSLITMYAEGGSMSECQKIFGTMTDYDQISWNSMLGVLANSDAPFDESLKLFSSMMQSGWKPNRVTFVNLLAASTPLSLLEFGQQIHALAMKFGMSEDIAVENALILIYAKSGDMNACEFLFAQMPCRRDEVSWNSMVAGYVHNGLFSKAMDFAFLMMQSGENMDCFTYTTVLSACASVAALDRGMEIHAYGVRSGLKFDVILDSSLIDMYSKCGRIDYAHRVFFLMPSKNEYSWNSMISAFARHGQGEKALQIFKTMQNSNLLPDHVTFVGVLSACSHAGLVEEGLDYFESMSNEYGLIPRIEHYSCIVDLLGRAGEIDKMEHFVKRMPMKPNILIWRTVLVACIRSRKGTETNLFKQASDMVLELEPDNPVNYVLVSHLYASKGRWDHVAMARTAIRGAPVKKEAGCSWVVLRDGIHVFLSGDRSHPEKDNIYKKLDFLNKKMKDAGYVPQIEFALYDLEMESKEELLSYHSEKLAVAFVLTRSSGLPIRIMKNLRVCGDCHLAFCYISKIVGRQIILRDSNRFHHFADGKCSCGDFW</sequence>
<dbReference type="InterPro" id="IPR002885">
    <property type="entry name" value="PPR_rpt"/>
</dbReference>